<dbReference type="GeneTree" id="ENSGT00390000016972"/>
<reference evidence="7" key="5">
    <citation type="submission" date="2025-09" db="UniProtKB">
        <authorList>
            <consortium name="Ensembl"/>
        </authorList>
    </citation>
    <scope>IDENTIFICATION</scope>
</reference>
<keyword evidence="2" id="KW-0689">Ribosomal protein</keyword>
<reference evidence="7 8" key="2">
    <citation type="journal article" date="2018" name="Annu Rev Anim Biosci">
        <title>Bat Biology, Genomes, and the Bat1K Project: To Generate Chromosome-Level Genomes for All Living Bat Species.</title>
        <authorList>
            <person name="Teeling E.C."/>
            <person name="Vernes S.C."/>
            <person name="Davalos L.M."/>
            <person name="Ray D.A."/>
            <person name="Gilbert M.T.P."/>
            <person name="Myers E."/>
        </authorList>
    </citation>
    <scope>NUCLEOTIDE SEQUENCE</scope>
</reference>
<keyword evidence="3" id="KW-0687">Ribonucleoprotein</keyword>
<dbReference type="GO" id="GO:1990904">
    <property type="term" value="C:ribonucleoprotein complex"/>
    <property type="evidence" value="ECO:0007669"/>
    <property type="project" value="UniProtKB-KW"/>
</dbReference>
<dbReference type="GO" id="GO:0005840">
    <property type="term" value="C:ribosome"/>
    <property type="evidence" value="ECO:0007669"/>
    <property type="project" value="UniProtKB-KW"/>
</dbReference>
<protein>
    <recommendedName>
        <fullName evidence="4">Large ribosomal subunit protein eL33</fullName>
    </recommendedName>
    <alternativeName>
        <fullName evidence="5">60S ribosomal protein L35a</fullName>
    </alternativeName>
</protein>
<dbReference type="AlphaFoldDB" id="A0A671E8C9"/>
<reference evidence="7 8" key="1">
    <citation type="journal article" date="2015" name="Annu Rev Anim Biosci">
        <title>The Genome 10K Project: a way forward.</title>
        <authorList>
            <person name="Koepfli K.P."/>
            <person name="Paten B."/>
            <person name="O'Brien S.J."/>
            <person name="Koepfli K.P."/>
            <person name="Paten B."/>
            <person name="Antunes A."/>
            <person name="Belov K."/>
            <person name="Bustamante C."/>
            <person name="Castoe T.A."/>
            <person name="Clawson H."/>
            <person name="Crawford A.J."/>
            <person name="Diekhans M."/>
            <person name="Distel D."/>
            <person name="Durbin R."/>
            <person name="Earl D."/>
            <person name="Fujita M.K."/>
            <person name="Gamble T."/>
            <person name="Georges A."/>
            <person name="Gemmell N."/>
            <person name="Gilbert M.T."/>
            <person name="Graves J.M."/>
            <person name="Green R.E."/>
            <person name="Hickey G."/>
            <person name="Jarvis E.D."/>
            <person name="Johnson W."/>
            <person name="Komissarov A."/>
            <person name="Korf I."/>
            <person name="Kuhn R."/>
            <person name="Larkin D.M."/>
            <person name="Lewin H."/>
            <person name="Lopez J.V."/>
            <person name="Ma J."/>
            <person name="Marques-Bonet T."/>
            <person name="Miller W."/>
            <person name="Murphy R."/>
            <person name="Pevzner P."/>
            <person name="Shapiro B."/>
            <person name="Steiner C."/>
            <person name="Tamazian G."/>
            <person name="Venkatesh B."/>
            <person name="Wang J."/>
            <person name="Wayne R."/>
            <person name="Wiley E."/>
            <person name="Yang H."/>
            <person name="Zhang G."/>
            <person name="Haussler D."/>
            <person name="Ryder O."/>
            <person name="O'Brien S.J."/>
        </authorList>
    </citation>
    <scope>NUCLEOTIDE SEQUENCE</scope>
</reference>
<dbReference type="Pfam" id="PF01247">
    <property type="entry name" value="Ribosomal_L35Ae"/>
    <property type="match status" value="1"/>
</dbReference>
<evidence type="ECO:0000313" key="7">
    <source>
        <dbReference type="Ensembl" id="ENSRFEP00010009481.1"/>
    </source>
</evidence>
<dbReference type="Ensembl" id="ENSRFET00010010384.1">
    <property type="protein sequence ID" value="ENSRFEP00010009481.1"/>
    <property type="gene ID" value="ENSRFEG00010006464.1"/>
</dbReference>
<dbReference type="GO" id="GO:0003735">
    <property type="term" value="F:structural constituent of ribosome"/>
    <property type="evidence" value="ECO:0007669"/>
    <property type="project" value="InterPro"/>
</dbReference>
<dbReference type="InParanoid" id="A0A671E8C9"/>
<dbReference type="Gene3D" id="2.40.10.190">
    <property type="entry name" value="translation elongation factor selb, chain A, domain 4"/>
    <property type="match status" value="1"/>
</dbReference>
<reference evidence="7" key="4">
    <citation type="submission" date="2025-08" db="UniProtKB">
        <authorList>
            <consortium name="Ensembl"/>
        </authorList>
    </citation>
    <scope>IDENTIFICATION</scope>
</reference>
<sequence length="93" mass="10996">MSGRLWHKAIFAGYKRGLWNQRAHTALLKIEGIYARDETVFYLGKRYAYVPWLPWDSFTERKQFVSTILTFSFSPSPFHLLFSLPVHFSQLPK</sequence>
<evidence type="ECO:0000256" key="3">
    <source>
        <dbReference type="ARBA" id="ARBA00023274"/>
    </source>
</evidence>
<comment type="similarity">
    <text evidence="1">Belongs to the eukaryotic ribosomal protein eL33 family.</text>
</comment>
<comment type="function">
    <text evidence="6">Component of the large ribosomal subunit. The ribosome is a large ribonucleoprotein complex responsible for the synthesis of proteins in the cell. Required for the proliferation and viability of hematopoietic cells.</text>
</comment>
<keyword evidence="8" id="KW-1185">Reference proteome</keyword>
<evidence type="ECO:0000256" key="1">
    <source>
        <dbReference type="ARBA" id="ARBA00009269"/>
    </source>
</evidence>
<dbReference type="InterPro" id="IPR001780">
    <property type="entry name" value="Ribosomal_eL33"/>
</dbReference>
<dbReference type="SUPFAM" id="SSF50447">
    <property type="entry name" value="Translation proteins"/>
    <property type="match status" value="1"/>
</dbReference>
<evidence type="ECO:0000256" key="5">
    <source>
        <dbReference type="ARBA" id="ARBA00035530"/>
    </source>
</evidence>
<dbReference type="InterPro" id="IPR038661">
    <property type="entry name" value="Ribosomal_eL33_sf"/>
</dbReference>
<evidence type="ECO:0000256" key="4">
    <source>
        <dbReference type="ARBA" id="ARBA00035228"/>
    </source>
</evidence>
<name>A0A671E8C9_RHIFE</name>
<evidence type="ECO:0000256" key="6">
    <source>
        <dbReference type="ARBA" id="ARBA00045649"/>
    </source>
</evidence>
<evidence type="ECO:0000313" key="8">
    <source>
        <dbReference type="Proteomes" id="UP000472240"/>
    </source>
</evidence>
<dbReference type="InterPro" id="IPR009000">
    <property type="entry name" value="Transl_B-barrel_sf"/>
</dbReference>
<proteinExistence type="inferred from homology"/>
<dbReference type="GO" id="GO:0006412">
    <property type="term" value="P:translation"/>
    <property type="evidence" value="ECO:0007669"/>
    <property type="project" value="InterPro"/>
</dbReference>
<dbReference type="Proteomes" id="UP000472240">
    <property type="component" value="Chromosome 23"/>
</dbReference>
<organism evidence="7 8">
    <name type="scientific">Rhinolophus ferrumequinum</name>
    <name type="common">Greater horseshoe bat</name>
    <dbReference type="NCBI Taxonomy" id="59479"/>
    <lineage>
        <taxon>Eukaryota</taxon>
        <taxon>Metazoa</taxon>
        <taxon>Chordata</taxon>
        <taxon>Craniata</taxon>
        <taxon>Vertebrata</taxon>
        <taxon>Euteleostomi</taxon>
        <taxon>Mammalia</taxon>
        <taxon>Eutheria</taxon>
        <taxon>Laurasiatheria</taxon>
        <taxon>Chiroptera</taxon>
        <taxon>Yinpterochiroptera</taxon>
        <taxon>Rhinolophoidea</taxon>
        <taxon>Rhinolophidae</taxon>
        <taxon>Rhinolophinae</taxon>
        <taxon>Rhinolophus</taxon>
    </lineage>
</organism>
<evidence type="ECO:0000256" key="2">
    <source>
        <dbReference type="ARBA" id="ARBA00022980"/>
    </source>
</evidence>
<dbReference type="PANTHER" id="PTHR10902">
    <property type="entry name" value="60S RIBOSOMAL PROTEIN L35A"/>
    <property type="match status" value="1"/>
</dbReference>
<reference evidence="8" key="3">
    <citation type="submission" date="2018-12" db="EMBL/GenBank/DDBJ databases">
        <title>G10K-VGP greater horseshoe bat female genome, primary haplotype.</title>
        <authorList>
            <person name="Teeling E."/>
            <person name="Myers G."/>
            <person name="Vernes S."/>
            <person name="Pippel M."/>
            <person name="Winkler S."/>
            <person name="Fedrigo O."/>
            <person name="Rhie A."/>
            <person name="Koren S."/>
            <person name="Phillippy A."/>
            <person name="Lewin H."/>
            <person name="Damas J."/>
            <person name="Howe K."/>
            <person name="Mountcastle J."/>
            <person name="Jarvis E.D."/>
        </authorList>
    </citation>
    <scope>NUCLEOTIDE SEQUENCE [LARGE SCALE GENOMIC DNA]</scope>
</reference>
<accession>A0A671E8C9</accession>